<dbReference type="Pfam" id="PF00046">
    <property type="entry name" value="Homeodomain"/>
    <property type="match status" value="1"/>
</dbReference>
<feature type="DNA-binding region" description="Homeobox" evidence="5">
    <location>
        <begin position="413"/>
        <end position="472"/>
    </location>
</feature>
<dbReference type="Proteomes" id="UP001142055">
    <property type="component" value="Chromosome 1"/>
</dbReference>
<evidence type="ECO:0000256" key="1">
    <source>
        <dbReference type="ARBA" id="ARBA00004123"/>
    </source>
</evidence>
<feature type="compositionally biased region" description="Low complexity" evidence="7">
    <location>
        <begin position="150"/>
        <end position="166"/>
    </location>
</feature>
<feature type="compositionally biased region" description="Acidic residues" evidence="7">
    <location>
        <begin position="183"/>
        <end position="192"/>
    </location>
</feature>
<protein>
    <recommendedName>
        <fullName evidence="8">Homeobox domain-containing protein</fullName>
    </recommendedName>
</protein>
<keyword evidence="2 5" id="KW-0238">DNA-binding</keyword>
<evidence type="ECO:0000256" key="2">
    <source>
        <dbReference type="ARBA" id="ARBA00023125"/>
    </source>
</evidence>
<dbReference type="InterPro" id="IPR001356">
    <property type="entry name" value="HD"/>
</dbReference>
<evidence type="ECO:0000259" key="8">
    <source>
        <dbReference type="PROSITE" id="PS50071"/>
    </source>
</evidence>
<evidence type="ECO:0000313" key="10">
    <source>
        <dbReference type="Proteomes" id="UP001142055"/>
    </source>
</evidence>
<dbReference type="PROSITE" id="PS00027">
    <property type="entry name" value="HOMEOBOX_1"/>
    <property type="match status" value="1"/>
</dbReference>
<dbReference type="CDD" id="cd00086">
    <property type="entry name" value="homeodomain"/>
    <property type="match status" value="1"/>
</dbReference>
<dbReference type="EMBL" id="JAPWDV010000001">
    <property type="protein sequence ID" value="KAJ6224913.1"/>
    <property type="molecule type" value="Genomic_DNA"/>
</dbReference>
<dbReference type="SUPFAM" id="SSF46689">
    <property type="entry name" value="Homeodomain-like"/>
    <property type="match status" value="1"/>
</dbReference>
<evidence type="ECO:0000256" key="5">
    <source>
        <dbReference type="PROSITE-ProRule" id="PRU00108"/>
    </source>
</evidence>
<dbReference type="GO" id="GO:0000981">
    <property type="term" value="F:DNA-binding transcription factor activity, RNA polymerase II-specific"/>
    <property type="evidence" value="ECO:0007669"/>
    <property type="project" value="InterPro"/>
</dbReference>
<evidence type="ECO:0000256" key="4">
    <source>
        <dbReference type="ARBA" id="ARBA00023242"/>
    </source>
</evidence>
<evidence type="ECO:0000256" key="7">
    <source>
        <dbReference type="SAM" id="MobiDB-lite"/>
    </source>
</evidence>
<keyword evidence="4 5" id="KW-0539">Nucleus</keyword>
<feature type="compositionally biased region" description="Polar residues" evidence="7">
    <location>
        <begin position="645"/>
        <end position="659"/>
    </location>
</feature>
<dbReference type="InterPro" id="IPR050848">
    <property type="entry name" value="Homeobox_TF"/>
</dbReference>
<feature type="compositionally biased region" description="Polar residues" evidence="7">
    <location>
        <begin position="1"/>
        <end position="21"/>
    </location>
</feature>
<dbReference type="InterPro" id="IPR020479">
    <property type="entry name" value="HD_metazoa"/>
</dbReference>
<comment type="caution">
    <text evidence="9">The sequence shown here is derived from an EMBL/GenBank/DDBJ whole genome shotgun (WGS) entry which is preliminary data.</text>
</comment>
<evidence type="ECO:0000256" key="3">
    <source>
        <dbReference type="ARBA" id="ARBA00023155"/>
    </source>
</evidence>
<dbReference type="GO" id="GO:0003677">
    <property type="term" value="F:DNA binding"/>
    <property type="evidence" value="ECO:0007669"/>
    <property type="project" value="UniProtKB-UniRule"/>
</dbReference>
<comment type="subcellular location">
    <subcellularLocation>
        <location evidence="1 5 6">Nucleus</location>
    </subcellularLocation>
</comment>
<evidence type="ECO:0000313" key="9">
    <source>
        <dbReference type="EMBL" id="KAJ6224913.1"/>
    </source>
</evidence>
<feature type="region of interest" description="Disordered" evidence="7">
    <location>
        <begin position="129"/>
        <end position="215"/>
    </location>
</feature>
<feature type="compositionally biased region" description="Acidic residues" evidence="7">
    <location>
        <begin position="367"/>
        <end position="379"/>
    </location>
</feature>
<dbReference type="InterPro" id="IPR009057">
    <property type="entry name" value="Homeodomain-like_sf"/>
</dbReference>
<evidence type="ECO:0000256" key="6">
    <source>
        <dbReference type="RuleBase" id="RU000682"/>
    </source>
</evidence>
<sequence length="667" mass="71643">MTIDTSTPNEKENSAVTSTNSTKKERRRQSMTNGVDHPNDGDLGRVRLSANKISEYERSIISSNHNNLNNSSTSTLFTDSMCPMMTSTVPSNEHGGLLSLGHVRQFAHTMPQIGGHLSAFNHLNLKHLESTRPESRSSSSETGEDRPKSRSANNSPPCSSPSSSPNHGGQRQSAAEMKISPDSDSEIDVDDDMDRKKRFKKRTNSDVSGKVSRPATNLMSSSSFFINDILKSSTSPPNDLQSAFLRTHQNLSPPSTPPNVPHPFSVQDLSLRASLHHQTNAHPNAYSLFAAAVAAATGKPNDANTMAAQQSVAAAAAAAGAGFFVPGQNLMPHGALGSIRPPFGMAHLNLGQMHEPTHASSTNAADSDPEMDGDADDDGCSSTDGDDDRKGSNGQDRFQGNRIIPELKMQKKQRKARTAFTDHQLQTLEKSFERQKYLSVQDRMELAAKLNLSDTQVKTWYQNRRTKWKRQTAVGLELLAEAGNYAAVQRMLQTSPYWLSQYGNVATAALAAAATANPGMTTPTTTPFDIYYRQAAAALQQKHQSSGVGSSGGETNLSSPSMTSIGSNVTGTAPLSIGQFYLNSIPSNSMLATATTTTTTTTATTTTVINNNSGSVPHEFLSFNSQLHTLIPENDGLNGMKGRTPSPNNSTMTFTSGFGHTSAPKDH</sequence>
<dbReference type="InterPro" id="IPR017970">
    <property type="entry name" value="Homeobox_CS"/>
</dbReference>
<feature type="region of interest" description="Disordered" evidence="7">
    <location>
        <begin position="644"/>
        <end position="667"/>
    </location>
</feature>
<name>A0A9Q0MF23_BLOTA</name>
<gene>
    <name evidence="9" type="ORF">RDWZM_003458</name>
</gene>
<feature type="domain" description="Homeobox" evidence="8">
    <location>
        <begin position="411"/>
        <end position="471"/>
    </location>
</feature>
<dbReference type="AlphaFoldDB" id="A0A9Q0MF23"/>
<organism evidence="9 10">
    <name type="scientific">Blomia tropicalis</name>
    <name type="common">Mite</name>
    <dbReference type="NCBI Taxonomy" id="40697"/>
    <lineage>
        <taxon>Eukaryota</taxon>
        <taxon>Metazoa</taxon>
        <taxon>Ecdysozoa</taxon>
        <taxon>Arthropoda</taxon>
        <taxon>Chelicerata</taxon>
        <taxon>Arachnida</taxon>
        <taxon>Acari</taxon>
        <taxon>Acariformes</taxon>
        <taxon>Sarcoptiformes</taxon>
        <taxon>Astigmata</taxon>
        <taxon>Glycyphagoidea</taxon>
        <taxon>Echimyopodidae</taxon>
        <taxon>Blomia</taxon>
    </lineage>
</organism>
<dbReference type="PRINTS" id="PR00024">
    <property type="entry name" value="HOMEOBOX"/>
</dbReference>
<keyword evidence="3 5" id="KW-0371">Homeobox</keyword>
<keyword evidence="10" id="KW-1185">Reference proteome</keyword>
<dbReference type="SMART" id="SM00389">
    <property type="entry name" value="HOX"/>
    <property type="match status" value="1"/>
</dbReference>
<dbReference type="GO" id="GO:0005634">
    <property type="term" value="C:nucleus"/>
    <property type="evidence" value="ECO:0007669"/>
    <property type="project" value="UniProtKB-SubCell"/>
</dbReference>
<dbReference type="Gene3D" id="1.10.10.60">
    <property type="entry name" value="Homeodomain-like"/>
    <property type="match status" value="1"/>
</dbReference>
<dbReference type="PROSITE" id="PS50071">
    <property type="entry name" value="HOMEOBOX_2"/>
    <property type="match status" value="1"/>
</dbReference>
<feature type="region of interest" description="Disordered" evidence="7">
    <location>
        <begin position="1"/>
        <end position="45"/>
    </location>
</feature>
<feature type="region of interest" description="Disordered" evidence="7">
    <location>
        <begin position="356"/>
        <end position="411"/>
    </location>
</feature>
<dbReference type="PANTHER" id="PTHR24333">
    <property type="entry name" value="HOMEO BOX HB9 LIKE A-RELATED"/>
    <property type="match status" value="1"/>
</dbReference>
<reference evidence="9" key="1">
    <citation type="submission" date="2022-12" db="EMBL/GenBank/DDBJ databases">
        <title>Genome assemblies of Blomia tropicalis.</title>
        <authorList>
            <person name="Cui Y."/>
        </authorList>
    </citation>
    <scope>NUCLEOTIDE SEQUENCE</scope>
    <source>
        <tissue evidence="9">Adult mites</tissue>
    </source>
</reference>
<feature type="region of interest" description="Disordered" evidence="7">
    <location>
        <begin position="542"/>
        <end position="561"/>
    </location>
</feature>
<proteinExistence type="predicted"/>
<accession>A0A9Q0MF23</accession>
<dbReference type="PANTHER" id="PTHR24333:SF5">
    <property type="entry name" value="VENT HOMEOBOX"/>
    <property type="match status" value="1"/>
</dbReference>